<protein>
    <submittedName>
        <fullName evidence="3">Uncharacterized protein</fullName>
    </submittedName>
</protein>
<reference evidence="3 4" key="1">
    <citation type="submission" date="2015-08" db="EMBL/GenBank/DDBJ databases">
        <title>Emmonsia species relationships and genome sequence.</title>
        <authorList>
            <person name="Cuomo C.A."/>
            <person name="Schwartz I.S."/>
            <person name="Kenyon C."/>
            <person name="De Hoog G.S."/>
            <person name="Govender N.P."/>
            <person name="Botha A."/>
            <person name="Moreno L."/>
            <person name="De Vries M."/>
            <person name="Munoz J.F."/>
            <person name="Stielow J.B."/>
        </authorList>
    </citation>
    <scope>NUCLEOTIDE SEQUENCE [LARGE SCALE GENOMIC DNA]</scope>
    <source>
        <strain evidence="3 4">EI222</strain>
    </source>
</reference>
<sequence length="376" mass="41982">MPICQEIGSHRERRLLNIRLGIPQVLVLDSAFTSALQIGVLRNQLVTLTNMATKKTQDAHVVSTLMEQAGRFETMSVYLARSPGLAIRQASQIAEWGLKLTSAVNKIQMEAQAQAAEFQESLQNKIQDLETKANATKRKIQDADELGSPRTINANFRLIFGPAKTAAEYCSNSKKCAMITTAERIKTIRGLCEHHPDGIIMFSTSYSSKIWTESSPGVFDGIMKLVQKEKEQDWPDEIVDIMNKLEAERPMTSEFKSLRAKISQRQRRRRARVDNACPPIPGGGSTAQGHPIGGAAGATTSQSKPTQSPSKERREVKYMYTHALASNISKLPEPFRTAVENSRLWKWERGQNLNATGCLATLFPRDNTQDHYLVRK</sequence>
<keyword evidence="1" id="KW-0175">Coiled coil</keyword>
<feature type="compositionally biased region" description="Basic residues" evidence="2">
    <location>
        <begin position="258"/>
        <end position="271"/>
    </location>
</feature>
<accession>A0A1J9RED1</accession>
<evidence type="ECO:0000256" key="2">
    <source>
        <dbReference type="SAM" id="MobiDB-lite"/>
    </source>
</evidence>
<dbReference type="AlphaFoldDB" id="A0A1J9RED1"/>
<feature type="region of interest" description="Disordered" evidence="2">
    <location>
        <begin position="258"/>
        <end position="314"/>
    </location>
</feature>
<evidence type="ECO:0000256" key="1">
    <source>
        <dbReference type="SAM" id="Coils"/>
    </source>
</evidence>
<evidence type="ECO:0000313" key="4">
    <source>
        <dbReference type="Proteomes" id="UP000242791"/>
    </source>
</evidence>
<feature type="coiled-coil region" evidence="1">
    <location>
        <begin position="119"/>
        <end position="146"/>
    </location>
</feature>
<feature type="compositionally biased region" description="Low complexity" evidence="2">
    <location>
        <begin position="299"/>
        <end position="309"/>
    </location>
</feature>
<evidence type="ECO:0000313" key="3">
    <source>
        <dbReference type="EMBL" id="OJD26943.1"/>
    </source>
</evidence>
<gene>
    <name evidence="3" type="ORF">ACJ73_01665</name>
</gene>
<dbReference type="EMBL" id="LGTZ01000156">
    <property type="protein sequence ID" value="OJD26943.1"/>
    <property type="molecule type" value="Genomic_DNA"/>
</dbReference>
<dbReference type="Proteomes" id="UP000242791">
    <property type="component" value="Unassembled WGS sequence"/>
</dbReference>
<dbReference type="OrthoDB" id="4526074at2759"/>
<comment type="caution">
    <text evidence="3">The sequence shown here is derived from an EMBL/GenBank/DDBJ whole genome shotgun (WGS) entry which is preliminary data.</text>
</comment>
<feature type="compositionally biased region" description="Gly residues" evidence="2">
    <location>
        <begin position="282"/>
        <end position="296"/>
    </location>
</feature>
<keyword evidence="4" id="KW-1185">Reference proteome</keyword>
<dbReference type="VEuPathDB" id="FungiDB:ACJ73_01665"/>
<organism evidence="3 4">
    <name type="scientific">Blastomyces percursus</name>
    <dbReference type="NCBI Taxonomy" id="1658174"/>
    <lineage>
        <taxon>Eukaryota</taxon>
        <taxon>Fungi</taxon>
        <taxon>Dikarya</taxon>
        <taxon>Ascomycota</taxon>
        <taxon>Pezizomycotina</taxon>
        <taxon>Eurotiomycetes</taxon>
        <taxon>Eurotiomycetidae</taxon>
        <taxon>Onygenales</taxon>
        <taxon>Ajellomycetaceae</taxon>
        <taxon>Blastomyces</taxon>
    </lineage>
</organism>
<proteinExistence type="predicted"/>
<name>A0A1J9RED1_9EURO</name>